<dbReference type="NCBIfam" id="TIGR00229">
    <property type="entry name" value="sensory_box"/>
    <property type="match status" value="1"/>
</dbReference>
<protein>
    <recommendedName>
        <fullName evidence="2">histidine kinase</fullName>
        <ecNumber evidence="2">2.7.13.3</ecNumber>
    </recommendedName>
</protein>
<dbReference type="InterPro" id="IPR035965">
    <property type="entry name" value="PAS-like_dom_sf"/>
</dbReference>
<dbReference type="Pfam" id="PF08448">
    <property type="entry name" value="PAS_4"/>
    <property type="match status" value="1"/>
</dbReference>
<dbReference type="InterPro" id="IPR000700">
    <property type="entry name" value="PAS-assoc_C"/>
</dbReference>
<dbReference type="InterPro" id="IPR005467">
    <property type="entry name" value="His_kinase_dom"/>
</dbReference>
<dbReference type="Gene3D" id="3.30.565.10">
    <property type="entry name" value="Histidine kinase-like ATPase, C-terminal domain"/>
    <property type="match status" value="1"/>
</dbReference>
<keyword evidence="7" id="KW-0067">ATP-binding</keyword>
<dbReference type="SMART" id="SM00387">
    <property type="entry name" value="HATPase_c"/>
    <property type="match status" value="1"/>
</dbReference>
<dbReference type="CDD" id="cd00130">
    <property type="entry name" value="PAS"/>
    <property type="match status" value="1"/>
</dbReference>
<feature type="domain" description="Histidine kinase" evidence="9">
    <location>
        <begin position="161"/>
        <end position="353"/>
    </location>
</feature>
<evidence type="ECO:0000313" key="12">
    <source>
        <dbReference type="Proteomes" id="UP000306223"/>
    </source>
</evidence>
<evidence type="ECO:0000256" key="5">
    <source>
        <dbReference type="ARBA" id="ARBA00022741"/>
    </source>
</evidence>
<dbReference type="InterPro" id="IPR036890">
    <property type="entry name" value="HATPase_C_sf"/>
</dbReference>
<gene>
    <name evidence="11" type="ORF">FA740_02600</name>
</gene>
<dbReference type="InterPro" id="IPR011495">
    <property type="entry name" value="Sig_transdc_His_kin_sub2_dim/P"/>
</dbReference>
<dbReference type="Pfam" id="PF07568">
    <property type="entry name" value="HisKA_2"/>
    <property type="match status" value="1"/>
</dbReference>
<comment type="catalytic activity">
    <reaction evidence="1">
        <text>ATP + protein L-histidine = ADP + protein N-phospho-L-histidine.</text>
        <dbReference type="EC" id="2.7.13.3"/>
    </reaction>
</comment>
<keyword evidence="4" id="KW-0808">Transferase</keyword>
<dbReference type="PRINTS" id="PR00344">
    <property type="entry name" value="BCTRLSENSOR"/>
</dbReference>
<dbReference type="AlphaFoldDB" id="A0A4V5MWJ6"/>
<reference evidence="11 12" key="1">
    <citation type="submission" date="2019-04" db="EMBL/GenBank/DDBJ databases">
        <authorList>
            <person name="Li J."/>
        </authorList>
    </citation>
    <scope>NUCLEOTIDE SEQUENCE [LARGE SCALE GENOMIC DNA]</scope>
    <source>
        <strain evidence="11 12">CCTCC AB2016182</strain>
    </source>
</reference>
<keyword evidence="3" id="KW-0597">Phosphoprotein</keyword>
<dbReference type="RefSeq" id="WP_136855216.1">
    <property type="nucleotide sequence ID" value="NZ_SUNH01000004.1"/>
</dbReference>
<name>A0A4V5MWJ6_9RHOB</name>
<evidence type="ECO:0000259" key="10">
    <source>
        <dbReference type="PROSITE" id="PS50113"/>
    </source>
</evidence>
<evidence type="ECO:0000256" key="3">
    <source>
        <dbReference type="ARBA" id="ARBA00022553"/>
    </source>
</evidence>
<keyword evidence="12" id="KW-1185">Reference proteome</keyword>
<comment type="caution">
    <text evidence="11">The sequence shown here is derived from an EMBL/GenBank/DDBJ whole genome shotgun (WGS) entry which is preliminary data.</text>
</comment>
<evidence type="ECO:0000256" key="4">
    <source>
        <dbReference type="ARBA" id="ARBA00022679"/>
    </source>
</evidence>
<dbReference type="EMBL" id="SUNH01000004">
    <property type="protein sequence ID" value="TJZ87158.1"/>
    <property type="molecule type" value="Genomic_DNA"/>
</dbReference>
<feature type="domain" description="PAC" evidence="10">
    <location>
        <begin position="91"/>
        <end position="143"/>
    </location>
</feature>
<keyword evidence="5" id="KW-0547">Nucleotide-binding</keyword>
<dbReference type="PANTHER" id="PTHR41523">
    <property type="entry name" value="TWO-COMPONENT SYSTEM SENSOR PROTEIN"/>
    <property type="match status" value="1"/>
</dbReference>
<evidence type="ECO:0000256" key="2">
    <source>
        <dbReference type="ARBA" id="ARBA00012438"/>
    </source>
</evidence>
<dbReference type="InterPro" id="IPR004358">
    <property type="entry name" value="Sig_transdc_His_kin-like_C"/>
</dbReference>
<dbReference type="InterPro" id="IPR013656">
    <property type="entry name" value="PAS_4"/>
</dbReference>
<keyword evidence="8" id="KW-0843">Virulence</keyword>
<dbReference type="Proteomes" id="UP000306223">
    <property type="component" value="Unassembled WGS sequence"/>
</dbReference>
<dbReference type="GO" id="GO:0004673">
    <property type="term" value="F:protein histidine kinase activity"/>
    <property type="evidence" value="ECO:0007669"/>
    <property type="project" value="UniProtKB-EC"/>
</dbReference>
<dbReference type="EC" id="2.7.13.3" evidence="2"/>
<evidence type="ECO:0000313" key="11">
    <source>
        <dbReference type="EMBL" id="TJZ87158.1"/>
    </source>
</evidence>
<dbReference type="PANTHER" id="PTHR41523:SF8">
    <property type="entry name" value="ETHYLENE RESPONSE SENSOR PROTEIN"/>
    <property type="match status" value="1"/>
</dbReference>
<sequence>MSSIDPNLRALDLLAGAEGGFALSILDASPDCIKLLDLEGRVIFMNGNGLCAMEIDDFIAVERSPWPALWPAEAEARLIDAMQAARAGRVSRFEAFCPTAKGTPRWWQVTVSPVADDGGAVRRILASSRDVTEMVESRLQLEREVARKDEAIARQTILMGEIDHRVKNSFAAVIGLLRMQSRLHAGGPAEAQLTDAANRISTLARVHDQLHLDPASGDVSLRDYIAALATDLAQALNAPIALDDRLPPDLRVMPAQAAAIGQILAELIGNAVKHARPPGRPGLWLGLTQLGGMLSMALADDGPGLPPDFDPERSRGLGMQICRVYAQQMGGALHHGPAEQGGAEFRVTLRLDTAAAS</sequence>
<dbReference type="Gene3D" id="3.30.450.20">
    <property type="entry name" value="PAS domain"/>
    <property type="match status" value="1"/>
</dbReference>
<dbReference type="OrthoDB" id="9760752at2"/>
<keyword evidence="6" id="KW-0418">Kinase</keyword>
<evidence type="ECO:0000256" key="8">
    <source>
        <dbReference type="ARBA" id="ARBA00023026"/>
    </source>
</evidence>
<dbReference type="PROSITE" id="PS50109">
    <property type="entry name" value="HIS_KIN"/>
    <property type="match status" value="1"/>
</dbReference>
<dbReference type="PROSITE" id="PS50113">
    <property type="entry name" value="PAC"/>
    <property type="match status" value="1"/>
</dbReference>
<dbReference type="SUPFAM" id="SSF55785">
    <property type="entry name" value="PYP-like sensor domain (PAS domain)"/>
    <property type="match status" value="1"/>
</dbReference>
<dbReference type="SUPFAM" id="SSF55874">
    <property type="entry name" value="ATPase domain of HSP90 chaperone/DNA topoisomerase II/histidine kinase"/>
    <property type="match status" value="1"/>
</dbReference>
<dbReference type="Pfam" id="PF02518">
    <property type="entry name" value="HATPase_c"/>
    <property type="match status" value="1"/>
</dbReference>
<proteinExistence type="predicted"/>
<evidence type="ECO:0000259" key="9">
    <source>
        <dbReference type="PROSITE" id="PS50109"/>
    </source>
</evidence>
<evidence type="ECO:0000256" key="6">
    <source>
        <dbReference type="ARBA" id="ARBA00022777"/>
    </source>
</evidence>
<dbReference type="InterPro" id="IPR000014">
    <property type="entry name" value="PAS"/>
</dbReference>
<evidence type="ECO:0000256" key="7">
    <source>
        <dbReference type="ARBA" id="ARBA00022840"/>
    </source>
</evidence>
<dbReference type="GO" id="GO:0005524">
    <property type="term" value="F:ATP binding"/>
    <property type="evidence" value="ECO:0007669"/>
    <property type="project" value="UniProtKB-KW"/>
</dbReference>
<dbReference type="InterPro" id="IPR003594">
    <property type="entry name" value="HATPase_dom"/>
</dbReference>
<evidence type="ECO:0000256" key="1">
    <source>
        <dbReference type="ARBA" id="ARBA00000085"/>
    </source>
</evidence>
<accession>A0A4V5MWJ6</accession>
<organism evidence="11 12">
    <name type="scientific">Paracoccus hibiscisoli</name>
    <dbReference type="NCBI Taxonomy" id="2023261"/>
    <lineage>
        <taxon>Bacteria</taxon>
        <taxon>Pseudomonadati</taxon>
        <taxon>Pseudomonadota</taxon>
        <taxon>Alphaproteobacteria</taxon>
        <taxon>Rhodobacterales</taxon>
        <taxon>Paracoccaceae</taxon>
        <taxon>Paracoccus</taxon>
    </lineage>
</organism>